<sequence>MGYLSSIVLLGAVALLYRLYRIYTRVSIADIPGPESQSFLLGNFPELFQTQAGAIDFDWQSRFGGIARIKAPLGLMHNSQEDYLWISDPKALQYIYHTSGYNFPKQPERRTLSYLTSDHGLTWADGERHRRQRKVMLPAFGTPESKALLPIFSHYAEQISLKWKDLLLSLPEQACTLNVSAQITPATLDSIGEAAFDYKFGLLNDGNNELGLAYKNLAATIFSSPTKAHLFLSNLGHYIPMPVQEAIYNYLPGRGLDKARHNRAIAHKVANELLEMKTEALNLGKGSRDVMSILVKANASENEKARLDHEEMVSQMRTIMLAGQETTSNTLSFAFLELARHPDMQTRLREEIRAKERVVHERGDSDFTVPDMEAMPQSAKDDVIPLSKPITTLSGKVIDKVPIPKGMRVVLSIAAYNRDTDVWGKDAHVFNPERWLEVYGKRGPSVGVVSNILTFGGGIRGCIGWRFALYELQAFLIELISNFEFALTDDIKRLRRENSLLMVPTLEGEVEKETSDGAIDKQYCVLSVIVQLFSGLCTWDLIQCLPFDISFWRGKRVHARHIFFVYAGCRYISFVSVVCKVAYVCALKFHNYEALLYICQVYRRSDEDGIQTYFDISTGFTVLAFVSAIFLGLAICFLLRAHRRHAYPSEWQDSRSNTNLRRDWSALFDQLIREAAFDFVLVCMIRTVATVFHLIALDPSANLRRTIDYAAFIATIMCACHTFKTLSRQGDVHSSCLFYLLNTLQARREKPSPATPPESATRSHSVILSPGPSAVGDKLNGEMELDVFLDHAALPLKSPRLPAPCAPSCSAAALPPRAVVV</sequence>
<dbReference type="InterPro" id="IPR002401">
    <property type="entry name" value="Cyt_P450_E_grp-I"/>
</dbReference>
<dbReference type="CDD" id="cd11069">
    <property type="entry name" value="CYP_FUM15-like"/>
    <property type="match status" value="1"/>
</dbReference>
<keyword evidence="10" id="KW-0472">Membrane</keyword>
<organism evidence="11 12">
    <name type="scientific">Sparassis crispa</name>
    <dbReference type="NCBI Taxonomy" id="139825"/>
    <lineage>
        <taxon>Eukaryota</taxon>
        <taxon>Fungi</taxon>
        <taxon>Dikarya</taxon>
        <taxon>Basidiomycota</taxon>
        <taxon>Agaricomycotina</taxon>
        <taxon>Agaricomycetes</taxon>
        <taxon>Polyporales</taxon>
        <taxon>Sparassidaceae</taxon>
        <taxon>Sparassis</taxon>
    </lineage>
</organism>
<keyword evidence="10" id="KW-0812">Transmembrane</keyword>
<comment type="similarity">
    <text evidence="3">Belongs to the cytochrome P450 family.</text>
</comment>
<dbReference type="PANTHER" id="PTHR24305">
    <property type="entry name" value="CYTOCHROME P450"/>
    <property type="match status" value="1"/>
</dbReference>
<keyword evidence="5 9" id="KW-0479">Metal-binding</keyword>
<evidence type="ECO:0000256" key="3">
    <source>
        <dbReference type="ARBA" id="ARBA00010617"/>
    </source>
</evidence>
<dbReference type="PRINTS" id="PR00385">
    <property type="entry name" value="P450"/>
</dbReference>
<evidence type="ECO:0000256" key="10">
    <source>
        <dbReference type="SAM" id="Phobius"/>
    </source>
</evidence>
<dbReference type="Proteomes" id="UP000287166">
    <property type="component" value="Unassembled WGS sequence"/>
</dbReference>
<proteinExistence type="inferred from homology"/>
<dbReference type="OrthoDB" id="1470350at2759"/>
<dbReference type="PRINTS" id="PR00463">
    <property type="entry name" value="EP450I"/>
</dbReference>
<dbReference type="EMBL" id="BFAD01000003">
    <property type="protein sequence ID" value="GBE80819.1"/>
    <property type="molecule type" value="Genomic_DNA"/>
</dbReference>
<evidence type="ECO:0000256" key="1">
    <source>
        <dbReference type="ARBA" id="ARBA00001971"/>
    </source>
</evidence>
<feature type="transmembrane region" description="Helical" evidence="10">
    <location>
        <begin position="675"/>
        <end position="697"/>
    </location>
</feature>
<evidence type="ECO:0000256" key="2">
    <source>
        <dbReference type="ARBA" id="ARBA00005179"/>
    </source>
</evidence>
<evidence type="ECO:0000313" key="12">
    <source>
        <dbReference type="Proteomes" id="UP000287166"/>
    </source>
</evidence>
<evidence type="ECO:0000313" key="11">
    <source>
        <dbReference type="EMBL" id="GBE80819.1"/>
    </source>
</evidence>
<comment type="pathway">
    <text evidence="2">Secondary metabolite biosynthesis.</text>
</comment>
<dbReference type="InterPro" id="IPR050121">
    <property type="entry name" value="Cytochrome_P450_monoxygenase"/>
</dbReference>
<dbReference type="Gene3D" id="1.10.630.10">
    <property type="entry name" value="Cytochrome P450"/>
    <property type="match status" value="1"/>
</dbReference>
<dbReference type="GO" id="GO:0016705">
    <property type="term" value="F:oxidoreductase activity, acting on paired donors, with incorporation or reduction of molecular oxygen"/>
    <property type="evidence" value="ECO:0007669"/>
    <property type="project" value="InterPro"/>
</dbReference>
<evidence type="ECO:0000256" key="8">
    <source>
        <dbReference type="ARBA" id="ARBA00023033"/>
    </source>
</evidence>
<evidence type="ECO:0000256" key="7">
    <source>
        <dbReference type="ARBA" id="ARBA00023004"/>
    </source>
</evidence>
<dbReference type="InParanoid" id="A0A401GF80"/>
<comment type="caution">
    <text evidence="11">The sequence shown here is derived from an EMBL/GenBank/DDBJ whole genome shotgun (WGS) entry which is preliminary data.</text>
</comment>
<reference evidence="11 12" key="1">
    <citation type="journal article" date="2018" name="Sci. Rep.">
        <title>Genome sequence of the cauliflower mushroom Sparassis crispa (Hanabiratake) and its association with beneficial usage.</title>
        <authorList>
            <person name="Kiyama R."/>
            <person name="Furutani Y."/>
            <person name="Kawaguchi K."/>
            <person name="Nakanishi T."/>
        </authorList>
    </citation>
    <scope>NUCLEOTIDE SEQUENCE [LARGE SCALE GENOMIC DNA]</scope>
</reference>
<feature type="binding site" description="axial binding residue" evidence="9">
    <location>
        <position position="462"/>
    </location>
    <ligand>
        <name>heme</name>
        <dbReference type="ChEBI" id="CHEBI:30413"/>
    </ligand>
    <ligandPart>
        <name>Fe</name>
        <dbReference type="ChEBI" id="CHEBI:18248"/>
    </ligandPart>
</feature>
<dbReference type="GO" id="GO:0005506">
    <property type="term" value="F:iron ion binding"/>
    <property type="evidence" value="ECO:0007669"/>
    <property type="project" value="InterPro"/>
</dbReference>
<evidence type="ECO:0000256" key="4">
    <source>
        <dbReference type="ARBA" id="ARBA00022617"/>
    </source>
</evidence>
<dbReference type="Pfam" id="PF00067">
    <property type="entry name" value="p450"/>
    <property type="match status" value="1"/>
</dbReference>
<accession>A0A401GF80</accession>
<evidence type="ECO:0000256" key="9">
    <source>
        <dbReference type="PIRSR" id="PIRSR602401-1"/>
    </source>
</evidence>
<dbReference type="GO" id="GO:0004497">
    <property type="term" value="F:monooxygenase activity"/>
    <property type="evidence" value="ECO:0007669"/>
    <property type="project" value="UniProtKB-KW"/>
</dbReference>
<keyword evidence="4 9" id="KW-0349">Heme</keyword>
<keyword evidence="8" id="KW-0503">Monooxygenase</keyword>
<dbReference type="AlphaFoldDB" id="A0A401GF80"/>
<name>A0A401GF80_9APHY</name>
<dbReference type="InterPro" id="IPR017972">
    <property type="entry name" value="Cyt_P450_CS"/>
</dbReference>
<dbReference type="GO" id="GO:0020037">
    <property type="term" value="F:heme binding"/>
    <property type="evidence" value="ECO:0007669"/>
    <property type="project" value="InterPro"/>
</dbReference>
<dbReference type="GeneID" id="38777736"/>
<feature type="transmembrane region" description="Helical" evidence="10">
    <location>
        <begin position="563"/>
        <end position="583"/>
    </location>
</feature>
<protein>
    <recommendedName>
        <fullName evidence="13">Cytochrome P450</fullName>
    </recommendedName>
</protein>
<dbReference type="InterPro" id="IPR001128">
    <property type="entry name" value="Cyt_P450"/>
</dbReference>
<keyword evidence="12" id="KW-1185">Reference proteome</keyword>
<keyword evidence="6" id="KW-0560">Oxidoreductase</keyword>
<keyword evidence="10" id="KW-1133">Transmembrane helix</keyword>
<dbReference type="SUPFAM" id="SSF48264">
    <property type="entry name" value="Cytochrome P450"/>
    <property type="match status" value="1"/>
</dbReference>
<keyword evidence="7 9" id="KW-0408">Iron</keyword>
<feature type="transmembrane region" description="Helical" evidence="10">
    <location>
        <begin position="616"/>
        <end position="639"/>
    </location>
</feature>
<gene>
    <name evidence="11" type="ORF">SCP_0305390</name>
</gene>
<dbReference type="RefSeq" id="XP_027611732.1">
    <property type="nucleotide sequence ID" value="XM_027755931.1"/>
</dbReference>
<comment type="cofactor">
    <cofactor evidence="1 9">
        <name>heme</name>
        <dbReference type="ChEBI" id="CHEBI:30413"/>
    </cofactor>
</comment>
<dbReference type="PROSITE" id="PS00086">
    <property type="entry name" value="CYTOCHROME_P450"/>
    <property type="match status" value="1"/>
</dbReference>
<evidence type="ECO:0008006" key="13">
    <source>
        <dbReference type="Google" id="ProtNLM"/>
    </source>
</evidence>
<dbReference type="STRING" id="139825.A0A401GF80"/>
<dbReference type="InterPro" id="IPR036396">
    <property type="entry name" value="Cyt_P450_sf"/>
</dbReference>
<dbReference type="PANTHER" id="PTHR24305:SF166">
    <property type="entry name" value="CYTOCHROME P450 12A4, MITOCHONDRIAL-RELATED"/>
    <property type="match status" value="1"/>
</dbReference>
<evidence type="ECO:0000256" key="5">
    <source>
        <dbReference type="ARBA" id="ARBA00022723"/>
    </source>
</evidence>
<evidence type="ECO:0000256" key="6">
    <source>
        <dbReference type="ARBA" id="ARBA00023002"/>
    </source>
</evidence>